<dbReference type="KEGG" id="abut:Ami103574_02500"/>
<name>A0A858BTI6_9FIRM</name>
<organism evidence="1 2">
    <name type="scientific">Aminipila butyrica</name>
    <dbReference type="NCBI Taxonomy" id="433296"/>
    <lineage>
        <taxon>Bacteria</taxon>
        <taxon>Bacillati</taxon>
        <taxon>Bacillota</taxon>
        <taxon>Clostridia</taxon>
        <taxon>Peptostreptococcales</taxon>
        <taxon>Anaerovoracaceae</taxon>
        <taxon>Aminipila</taxon>
    </lineage>
</organism>
<dbReference type="Proteomes" id="UP000466848">
    <property type="component" value="Chromosome"/>
</dbReference>
<keyword evidence="2" id="KW-1185">Reference proteome</keyword>
<protein>
    <submittedName>
        <fullName evidence="1">Uncharacterized protein</fullName>
    </submittedName>
</protein>
<proteinExistence type="predicted"/>
<gene>
    <name evidence="1" type="ORF">Ami103574_02500</name>
</gene>
<dbReference type="RefSeq" id="WP_163065170.1">
    <property type="nucleotide sequence ID" value="NZ_CP048649.1"/>
</dbReference>
<sequence length="118" mass="13526">MNDTEAIQRIKEFGLHHAIQDLPHSSRTVEAFEIAIQALQEKAARENPRPLTLEQLKERIGKPVWITDRHGKGGIWAIVVSQEEHQLVKSAYGTVRYFSDYGLHWLAYDHEPKEAANV</sequence>
<evidence type="ECO:0000313" key="1">
    <source>
        <dbReference type="EMBL" id="QIB68250.1"/>
    </source>
</evidence>
<dbReference type="EMBL" id="CP048649">
    <property type="protein sequence ID" value="QIB68250.1"/>
    <property type="molecule type" value="Genomic_DNA"/>
</dbReference>
<accession>A0A858BTI6</accession>
<dbReference type="AlphaFoldDB" id="A0A858BTI6"/>
<evidence type="ECO:0000313" key="2">
    <source>
        <dbReference type="Proteomes" id="UP000466848"/>
    </source>
</evidence>
<reference evidence="1 2" key="1">
    <citation type="submission" date="2020-02" db="EMBL/GenBank/DDBJ databases">
        <authorList>
            <person name="Kim Y.B."/>
            <person name="Roh S.W."/>
        </authorList>
    </citation>
    <scope>NUCLEOTIDE SEQUENCE [LARGE SCALE GENOMIC DNA]</scope>
    <source>
        <strain evidence="1 2">DSM 103574</strain>
    </source>
</reference>